<dbReference type="KEGG" id="sfic:EIZ62_30050"/>
<evidence type="ECO:0000313" key="15">
    <source>
        <dbReference type="EMBL" id="QGV82030.1"/>
    </source>
</evidence>
<keyword evidence="10 14" id="KW-0472">Membrane</keyword>
<dbReference type="InterPro" id="IPR010617">
    <property type="entry name" value="TMEM175-like"/>
</dbReference>
<keyword evidence="8 14" id="KW-1133">Transmembrane helix</keyword>
<evidence type="ECO:0000313" key="16">
    <source>
        <dbReference type="Proteomes" id="UP000422572"/>
    </source>
</evidence>
<feature type="transmembrane region" description="Helical" evidence="14">
    <location>
        <begin position="71"/>
        <end position="88"/>
    </location>
</feature>
<evidence type="ECO:0000256" key="7">
    <source>
        <dbReference type="ARBA" id="ARBA00022958"/>
    </source>
</evidence>
<dbReference type="AlphaFoldDB" id="A0A6I6FEC9"/>
<evidence type="ECO:0000256" key="6">
    <source>
        <dbReference type="ARBA" id="ARBA00022826"/>
    </source>
</evidence>
<dbReference type="Proteomes" id="UP000422572">
    <property type="component" value="Chromosome"/>
</dbReference>
<dbReference type="GO" id="GO:0016020">
    <property type="term" value="C:membrane"/>
    <property type="evidence" value="ECO:0007669"/>
    <property type="project" value="UniProtKB-SubCell"/>
</dbReference>
<keyword evidence="3" id="KW-0813">Transport</keyword>
<proteinExistence type="inferred from homology"/>
<feature type="transmembrane region" description="Helical" evidence="14">
    <location>
        <begin position="176"/>
        <end position="196"/>
    </location>
</feature>
<evidence type="ECO:0000256" key="11">
    <source>
        <dbReference type="ARBA" id="ARBA00023303"/>
    </source>
</evidence>
<evidence type="ECO:0000256" key="5">
    <source>
        <dbReference type="ARBA" id="ARBA00022692"/>
    </source>
</evidence>
<keyword evidence="9" id="KW-0406">Ion transport</keyword>
<organism evidence="15 16">
    <name type="scientific">Streptomyces ficellus</name>
    <dbReference type="NCBI Taxonomy" id="1977088"/>
    <lineage>
        <taxon>Bacteria</taxon>
        <taxon>Bacillati</taxon>
        <taxon>Actinomycetota</taxon>
        <taxon>Actinomycetes</taxon>
        <taxon>Kitasatosporales</taxon>
        <taxon>Streptomycetaceae</taxon>
        <taxon>Streptomyces</taxon>
    </lineage>
</organism>
<evidence type="ECO:0000256" key="8">
    <source>
        <dbReference type="ARBA" id="ARBA00022989"/>
    </source>
</evidence>
<feature type="transmembrane region" description="Helical" evidence="14">
    <location>
        <begin position="208"/>
        <end position="225"/>
    </location>
</feature>
<comment type="subcellular location">
    <subcellularLocation>
        <location evidence="1">Membrane</location>
        <topology evidence="1">Multi-pass membrane protein</topology>
    </subcellularLocation>
</comment>
<keyword evidence="4" id="KW-0633">Potassium transport</keyword>
<feature type="transmembrane region" description="Helical" evidence="14">
    <location>
        <begin position="138"/>
        <end position="156"/>
    </location>
</feature>
<sequence>MLTGDTSVTCGAAGAETAFGQSSRRPGDTVSDTPARAAGRGTGECYYRSMDKGEGHTDVPAAGQQVPRHRMLALTDGVVAIAMTLLVLDIQLPDDLSGTALRRALDDVQSQVGAFLLSAVVIAMFWRAHHATLRTAEWLDTRLFWLNVVFLVLVSLMPFPTRVLEDYAHLPVGPGLYGAVIGLGALVLYAMQVHIARTPPYRTDLRPPLPAQAFVFLLSVAIAPFSPQAAIYSWVASVPLSVLAHRHAARPRDGAPRRT</sequence>
<keyword evidence="11" id="KW-0407">Ion channel</keyword>
<evidence type="ECO:0000256" key="12">
    <source>
        <dbReference type="ARBA" id="ARBA00034430"/>
    </source>
</evidence>
<dbReference type="GO" id="GO:0015252">
    <property type="term" value="F:proton channel activity"/>
    <property type="evidence" value="ECO:0007669"/>
    <property type="project" value="InterPro"/>
</dbReference>
<evidence type="ECO:0000256" key="14">
    <source>
        <dbReference type="SAM" id="Phobius"/>
    </source>
</evidence>
<dbReference type="EMBL" id="CP034279">
    <property type="protein sequence ID" value="QGV82030.1"/>
    <property type="molecule type" value="Genomic_DNA"/>
</dbReference>
<evidence type="ECO:0000256" key="9">
    <source>
        <dbReference type="ARBA" id="ARBA00023065"/>
    </source>
</evidence>
<keyword evidence="5 14" id="KW-0812">Transmembrane</keyword>
<protein>
    <submittedName>
        <fullName evidence="15">DUF1211 domain-containing protein</fullName>
    </submittedName>
</protein>
<keyword evidence="6" id="KW-0631">Potassium channel</keyword>
<comment type="catalytic activity">
    <reaction evidence="12">
        <text>K(+)(in) = K(+)(out)</text>
        <dbReference type="Rhea" id="RHEA:29463"/>
        <dbReference type="ChEBI" id="CHEBI:29103"/>
    </reaction>
</comment>
<dbReference type="OrthoDB" id="7626281at2"/>
<feature type="transmembrane region" description="Helical" evidence="14">
    <location>
        <begin position="108"/>
        <end position="126"/>
    </location>
</feature>
<accession>A0A6I6FEC9</accession>
<feature type="region of interest" description="Disordered" evidence="13">
    <location>
        <begin position="17"/>
        <end position="41"/>
    </location>
</feature>
<evidence type="ECO:0000256" key="3">
    <source>
        <dbReference type="ARBA" id="ARBA00022448"/>
    </source>
</evidence>
<name>A0A6I6FEC9_9ACTN</name>
<evidence type="ECO:0000256" key="10">
    <source>
        <dbReference type="ARBA" id="ARBA00023136"/>
    </source>
</evidence>
<dbReference type="GO" id="GO:0005267">
    <property type="term" value="F:potassium channel activity"/>
    <property type="evidence" value="ECO:0007669"/>
    <property type="project" value="UniProtKB-KW"/>
</dbReference>
<evidence type="ECO:0000256" key="13">
    <source>
        <dbReference type="SAM" id="MobiDB-lite"/>
    </source>
</evidence>
<keyword evidence="16" id="KW-1185">Reference proteome</keyword>
<evidence type="ECO:0000256" key="2">
    <source>
        <dbReference type="ARBA" id="ARBA00006920"/>
    </source>
</evidence>
<keyword evidence="7" id="KW-0630">Potassium</keyword>
<evidence type="ECO:0000256" key="1">
    <source>
        <dbReference type="ARBA" id="ARBA00004141"/>
    </source>
</evidence>
<evidence type="ECO:0000256" key="4">
    <source>
        <dbReference type="ARBA" id="ARBA00022538"/>
    </source>
</evidence>
<gene>
    <name evidence="15" type="ORF">EIZ62_30050</name>
</gene>
<reference evidence="15 16" key="1">
    <citation type="submission" date="2018-12" db="EMBL/GenBank/DDBJ databases">
        <title>Complete genome sequence of Streptomyces ficellus NRRL8067, the producer of ficellomycin, feldamycin and nojirimycin.</title>
        <authorList>
            <person name="Zhang H."/>
            <person name="Yue R."/>
            <person name="Liu Y."/>
            <person name="Li M."/>
            <person name="Mu H."/>
            <person name="Zhang J."/>
        </authorList>
    </citation>
    <scope>NUCLEOTIDE SEQUENCE [LARGE SCALE GENOMIC DNA]</scope>
    <source>
        <strain evidence="15 16">NRRL 8067</strain>
    </source>
</reference>
<comment type="similarity">
    <text evidence="2">Belongs to the TMEM175 family.</text>
</comment>
<dbReference type="Pfam" id="PF06736">
    <property type="entry name" value="TMEM175"/>
    <property type="match status" value="1"/>
</dbReference>